<evidence type="ECO:0000313" key="8">
    <source>
        <dbReference type="EMBL" id="KAJ8444174.1"/>
    </source>
</evidence>
<keyword evidence="2 5" id="KW-1017">Isopeptide bond</keyword>
<dbReference type="Gene3D" id="1.10.246.190">
    <property type="entry name" value="Autophagy protein Apg5, helix rich domain"/>
    <property type="match status" value="1"/>
</dbReference>
<dbReference type="Proteomes" id="UP001153076">
    <property type="component" value="Unassembled WGS sequence"/>
</dbReference>
<dbReference type="OrthoDB" id="272162at2759"/>
<evidence type="ECO:0000256" key="1">
    <source>
        <dbReference type="ARBA" id="ARBA00006910"/>
    </source>
</evidence>
<evidence type="ECO:0000313" key="9">
    <source>
        <dbReference type="Proteomes" id="UP001153076"/>
    </source>
</evidence>
<comment type="function">
    <text evidence="5">Required for autophagy.</text>
</comment>
<evidence type="ECO:0000259" key="6">
    <source>
        <dbReference type="Pfam" id="PF04106"/>
    </source>
</evidence>
<evidence type="ECO:0000256" key="3">
    <source>
        <dbReference type="ARBA" id="ARBA00022843"/>
    </source>
</evidence>
<keyword evidence="5" id="KW-0813">Transport</keyword>
<evidence type="ECO:0000256" key="2">
    <source>
        <dbReference type="ARBA" id="ARBA00022499"/>
    </source>
</evidence>
<dbReference type="GO" id="GO:0005776">
    <property type="term" value="C:autophagosome"/>
    <property type="evidence" value="ECO:0007669"/>
    <property type="project" value="TreeGrafter"/>
</dbReference>
<dbReference type="InterPro" id="IPR042526">
    <property type="entry name" value="Atg5_HR"/>
</dbReference>
<sequence length="290" mass="32858">MEKMEEDKCKAYAEQGEECGNDLSYKAQILSAAYVINGNCKNIMNMSQSDQLELWRSVLNGNLESFLKVTSKLKLSVADDEYTPKLYPSLKSRPTAGNTDGPALVKTGRIPIRLYVRTFTELFDDLEDAPEMDSWERVSYINRPVEIDKDEECVHSEDWLLEANSILKIITNNNAGKHFTLRDAMKSLLPEYFGERPLNNEKTKDELKAEEVLSEGATEVAEVTTPAAIEQVEAIPPSSEKPEIKLIRIQGIEPKPEIPFSWVVNNLMHPDHYLHVELVMNYNRGATALH</sequence>
<evidence type="ECO:0000256" key="4">
    <source>
        <dbReference type="ARBA" id="ARBA00023006"/>
    </source>
</evidence>
<evidence type="ECO:0000256" key="5">
    <source>
        <dbReference type="RuleBase" id="RU361202"/>
    </source>
</evidence>
<gene>
    <name evidence="8" type="ORF">Cgig2_030994</name>
</gene>
<feature type="domain" description="Autophagy protein ATG5 alpha-helical bundle region" evidence="7">
    <location>
        <begin position="32"/>
        <end position="74"/>
    </location>
</feature>
<dbReference type="AlphaFoldDB" id="A0A9Q1KJU9"/>
<dbReference type="GO" id="GO:0034045">
    <property type="term" value="C:phagophore assembly site membrane"/>
    <property type="evidence" value="ECO:0007669"/>
    <property type="project" value="TreeGrafter"/>
</dbReference>
<dbReference type="EMBL" id="JAKOGI010000104">
    <property type="protein sequence ID" value="KAJ8444174.1"/>
    <property type="molecule type" value="Genomic_DNA"/>
</dbReference>
<dbReference type="InterPro" id="IPR007239">
    <property type="entry name" value="Atg5"/>
</dbReference>
<dbReference type="GO" id="GO:0019776">
    <property type="term" value="F:Atg8-family ligase activity"/>
    <property type="evidence" value="ECO:0007669"/>
    <property type="project" value="TreeGrafter"/>
</dbReference>
<name>A0A9Q1KJU9_9CARY</name>
<organism evidence="8 9">
    <name type="scientific">Carnegiea gigantea</name>
    <dbReference type="NCBI Taxonomy" id="171969"/>
    <lineage>
        <taxon>Eukaryota</taxon>
        <taxon>Viridiplantae</taxon>
        <taxon>Streptophyta</taxon>
        <taxon>Embryophyta</taxon>
        <taxon>Tracheophyta</taxon>
        <taxon>Spermatophyta</taxon>
        <taxon>Magnoliopsida</taxon>
        <taxon>eudicotyledons</taxon>
        <taxon>Gunneridae</taxon>
        <taxon>Pentapetalae</taxon>
        <taxon>Caryophyllales</taxon>
        <taxon>Cactineae</taxon>
        <taxon>Cactaceae</taxon>
        <taxon>Cactoideae</taxon>
        <taxon>Echinocereeae</taxon>
        <taxon>Carnegiea</taxon>
    </lineage>
</organism>
<reference evidence="8" key="1">
    <citation type="submission" date="2022-04" db="EMBL/GenBank/DDBJ databases">
        <title>Carnegiea gigantea Genome sequencing and assembly v2.</title>
        <authorList>
            <person name="Copetti D."/>
            <person name="Sanderson M.J."/>
            <person name="Burquez A."/>
            <person name="Wojciechowski M.F."/>
        </authorList>
    </citation>
    <scope>NUCLEOTIDE SEQUENCE</scope>
    <source>
        <strain evidence="8">SGP5-SGP5p</strain>
        <tissue evidence="8">Aerial part</tissue>
    </source>
</reference>
<dbReference type="Gene3D" id="3.10.20.90">
    <property type="entry name" value="Phosphatidylinositol 3-kinase Catalytic Subunit, Chain A, domain 1"/>
    <property type="match status" value="1"/>
</dbReference>
<dbReference type="PANTHER" id="PTHR13040">
    <property type="entry name" value="AUTOPHAGY PROTEIN 5"/>
    <property type="match status" value="1"/>
</dbReference>
<feature type="domain" description="Autophagy protein ATG5 UblB" evidence="6">
    <location>
        <begin position="109"/>
        <end position="276"/>
    </location>
</feature>
<comment type="similarity">
    <text evidence="1 5">Belongs to the ATG5 family.</text>
</comment>
<dbReference type="GO" id="GO:0061908">
    <property type="term" value="C:phagophore"/>
    <property type="evidence" value="ECO:0007669"/>
    <property type="project" value="TreeGrafter"/>
</dbReference>
<comment type="subunit">
    <text evidence="5">Conjugated with ATG12.</text>
</comment>
<proteinExistence type="inferred from homology"/>
<dbReference type="Pfam" id="PF04106">
    <property type="entry name" value="ATG5_UblB"/>
    <property type="match status" value="1"/>
</dbReference>
<accession>A0A9Q1KJU9</accession>
<dbReference type="Pfam" id="PF20637">
    <property type="entry name" value="ATG5_HBR"/>
    <property type="match status" value="1"/>
</dbReference>
<comment type="subcellular location">
    <subcellularLocation>
        <location evidence="5">Cytoplasm</location>
    </subcellularLocation>
</comment>
<keyword evidence="9" id="KW-1185">Reference proteome</keyword>
<keyword evidence="4 5" id="KW-0072">Autophagy</keyword>
<dbReference type="GO" id="GO:0000422">
    <property type="term" value="P:autophagy of mitochondrion"/>
    <property type="evidence" value="ECO:0007669"/>
    <property type="project" value="TreeGrafter"/>
</dbReference>
<keyword evidence="5" id="KW-0963">Cytoplasm</keyword>
<keyword evidence="3 5" id="KW-0832">Ubl conjugation</keyword>
<dbReference type="GO" id="GO:0034727">
    <property type="term" value="P:piecemeal microautophagy of the nucleus"/>
    <property type="evidence" value="ECO:0007669"/>
    <property type="project" value="TreeGrafter"/>
</dbReference>
<evidence type="ECO:0000259" key="7">
    <source>
        <dbReference type="Pfam" id="PF20637"/>
    </source>
</evidence>
<dbReference type="PANTHER" id="PTHR13040:SF2">
    <property type="entry name" value="AUTOPHAGY PROTEIN 5"/>
    <property type="match status" value="1"/>
</dbReference>
<dbReference type="InterPro" id="IPR048318">
    <property type="entry name" value="ATG5_UblB"/>
</dbReference>
<dbReference type="GO" id="GO:0006995">
    <property type="term" value="P:cellular response to nitrogen starvation"/>
    <property type="evidence" value="ECO:0007669"/>
    <property type="project" value="TreeGrafter"/>
</dbReference>
<dbReference type="GO" id="GO:0034274">
    <property type="term" value="C:Atg12-Atg5-Atg16 complex"/>
    <property type="evidence" value="ECO:0007669"/>
    <property type="project" value="TreeGrafter"/>
</dbReference>
<dbReference type="InterPro" id="IPR048940">
    <property type="entry name" value="ATG5_HBR"/>
</dbReference>
<comment type="caution">
    <text evidence="8">The sequence shown here is derived from an EMBL/GenBank/DDBJ whole genome shotgun (WGS) entry which is preliminary data.</text>
</comment>
<protein>
    <recommendedName>
        <fullName evidence="5">Autophagy protein 5</fullName>
    </recommendedName>
</protein>
<dbReference type="GO" id="GO:0044233">
    <property type="term" value="C:mitochondria-associated endoplasmic reticulum membrane contact site"/>
    <property type="evidence" value="ECO:0007669"/>
    <property type="project" value="TreeGrafter"/>
</dbReference>